<dbReference type="STRING" id="1137993.SAMN05660209_03021"/>
<proteinExistence type="predicted"/>
<accession>A0A1H3KDI7</accession>
<dbReference type="Gene3D" id="3.40.50.300">
    <property type="entry name" value="P-loop containing nucleotide triphosphate hydrolases"/>
    <property type="match status" value="1"/>
</dbReference>
<dbReference type="EMBL" id="FNOT01000007">
    <property type="protein sequence ID" value="SDY49634.1"/>
    <property type="molecule type" value="Genomic_DNA"/>
</dbReference>
<gene>
    <name evidence="1" type="ORF">SAMN05660209_03021</name>
</gene>
<name>A0A1H3KDI7_9ACTN</name>
<sequence>MRPPWLLPRSELASLPSPESLIAETLDCDTVAVLAGPTGTAKSLLALQWGVAVATGGSWLGRTAKAGPVVFVAAEGVAGLHRRLKAHEQHTGRSVPDTFWVVPAPVELANVAETAGFIDGVARLRPRMVIFDTLARCMVGQDENSALAMGIVIDNAYRVRDALDRGVVLLVHHTGKDRHVVRGSSALVSGVDTVYQTSLNRGVVRLERYKRKDGPREDQLAFGFLPVADSVVLEAAPREQRVQAERTPVMRRSLSEEQLRRSILRVVTEQPGVLKVRGIREAVTGSAERVGRMIDQLVGEGALSRDSTGCHSVVS</sequence>
<dbReference type="Proteomes" id="UP000198921">
    <property type="component" value="Unassembled WGS sequence"/>
</dbReference>
<evidence type="ECO:0000313" key="2">
    <source>
        <dbReference type="Proteomes" id="UP000198921"/>
    </source>
</evidence>
<keyword evidence="2" id="KW-1185">Reference proteome</keyword>
<dbReference type="SUPFAM" id="SSF52540">
    <property type="entry name" value="P-loop containing nucleoside triphosphate hydrolases"/>
    <property type="match status" value="1"/>
</dbReference>
<reference evidence="2" key="1">
    <citation type="submission" date="2016-10" db="EMBL/GenBank/DDBJ databases">
        <authorList>
            <person name="Varghese N."/>
            <person name="Submissions S."/>
        </authorList>
    </citation>
    <scope>NUCLEOTIDE SEQUENCE [LARGE SCALE GENOMIC DNA]</scope>
    <source>
        <strain evidence="2">DSM 45422</strain>
    </source>
</reference>
<protein>
    <submittedName>
        <fullName evidence="1">AAA domain-containing protein</fullName>
    </submittedName>
</protein>
<dbReference type="InterPro" id="IPR027417">
    <property type="entry name" value="P-loop_NTPase"/>
</dbReference>
<organism evidence="1 2">
    <name type="scientific">Geodermatophilus africanus</name>
    <dbReference type="NCBI Taxonomy" id="1137993"/>
    <lineage>
        <taxon>Bacteria</taxon>
        <taxon>Bacillati</taxon>
        <taxon>Actinomycetota</taxon>
        <taxon>Actinomycetes</taxon>
        <taxon>Geodermatophilales</taxon>
        <taxon>Geodermatophilaceae</taxon>
        <taxon>Geodermatophilus</taxon>
    </lineage>
</organism>
<dbReference type="Pfam" id="PF13481">
    <property type="entry name" value="AAA_25"/>
    <property type="match status" value="1"/>
</dbReference>
<dbReference type="AlphaFoldDB" id="A0A1H3KDI7"/>
<evidence type="ECO:0000313" key="1">
    <source>
        <dbReference type="EMBL" id="SDY49634.1"/>
    </source>
</evidence>